<protein>
    <recommendedName>
        <fullName evidence="5">DUF916 domain-containing protein</fullName>
    </recommendedName>
</protein>
<feature type="signal peptide" evidence="2">
    <location>
        <begin position="1"/>
        <end position="20"/>
    </location>
</feature>
<organism evidence="3 4">
    <name type="scientific">Nonomuraea monospora</name>
    <dbReference type="NCBI Taxonomy" id="568818"/>
    <lineage>
        <taxon>Bacteria</taxon>
        <taxon>Bacillati</taxon>
        <taxon>Actinomycetota</taxon>
        <taxon>Actinomycetes</taxon>
        <taxon>Streptosporangiales</taxon>
        <taxon>Streptosporangiaceae</taxon>
        <taxon>Nonomuraea</taxon>
    </lineage>
</organism>
<evidence type="ECO:0000313" key="3">
    <source>
        <dbReference type="EMBL" id="GAA2211695.1"/>
    </source>
</evidence>
<keyword evidence="1" id="KW-0472">Membrane</keyword>
<reference evidence="3 4" key="1">
    <citation type="journal article" date="2019" name="Int. J. Syst. Evol. Microbiol.">
        <title>The Global Catalogue of Microorganisms (GCM) 10K type strain sequencing project: providing services to taxonomists for standard genome sequencing and annotation.</title>
        <authorList>
            <consortium name="The Broad Institute Genomics Platform"/>
            <consortium name="The Broad Institute Genome Sequencing Center for Infectious Disease"/>
            <person name="Wu L."/>
            <person name="Ma J."/>
        </authorList>
    </citation>
    <scope>NUCLEOTIDE SEQUENCE [LARGE SCALE GENOMIC DNA]</scope>
    <source>
        <strain evidence="3 4">JCM 16114</strain>
    </source>
</reference>
<keyword evidence="1" id="KW-0812">Transmembrane</keyword>
<keyword evidence="4" id="KW-1185">Reference proteome</keyword>
<dbReference type="RefSeq" id="WP_344484778.1">
    <property type="nucleotide sequence ID" value="NZ_BAAAQX010000022.1"/>
</dbReference>
<evidence type="ECO:0000256" key="2">
    <source>
        <dbReference type="SAM" id="SignalP"/>
    </source>
</evidence>
<keyword evidence="1" id="KW-1133">Transmembrane helix</keyword>
<evidence type="ECO:0000256" key="1">
    <source>
        <dbReference type="SAM" id="Phobius"/>
    </source>
</evidence>
<dbReference type="Proteomes" id="UP001499843">
    <property type="component" value="Unassembled WGS sequence"/>
</dbReference>
<accession>A0ABN3CQH5</accession>
<evidence type="ECO:0000313" key="4">
    <source>
        <dbReference type="Proteomes" id="UP001499843"/>
    </source>
</evidence>
<dbReference type="EMBL" id="BAAAQX010000022">
    <property type="protein sequence ID" value="GAA2211695.1"/>
    <property type="molecule type" value="Genomic_DNA"/>
</dbReference>
<comment type="caution">
    <text evidence="3">The sequence shown here is derived from an EMBL/GenBank/DDBJ whole genome shotgun (WGS) entry which is preliminary data.</text>
</comment>
<feature type="transmembrane region" description="Helical" evidence="1">
    <location>
        <begin position="277"/>
        <end position="298"/>
    </location>
</feature>
<keyword evidence="2" id="KW-0732">Signal</keyword>
<feature type="chain" id="PRO_5045909273" description="DUF916 domain-containing protein" evidence="2">
    <location>
        <begin position="21"/>
        <end position="307"/>
    </location>
</feature>
<name>A0ABN3CQH5_9ACTN</name>
<evidence type="ECO:0008006" key="5">
    <source>
        <dbReference type="Google" id="ProtNLM"/>
    </source>
</evidence>
<gene>
    <name evidence="3" type="ORF">GCM10009850_071550</name>
</gene>
<proteinExistence type="predicted"/>
<sequence>MKQLVAALALLAGWVMPGGADEFRWAVQPSSASGPTGRDYFVYDVQPGQTLTDYVAVTNLGTEPLTVNVYGTDAFTTPDGSFALLTADRGPTDVGTWIAVSTATHTIAPGKRADVPFAVTVPADATPGDHVGGVIGSVSGESLSGDGQRIKVDRRVAARVYLRVAGPLRPSVQFTSLDVAYDNPVNPFAGGGAEVTYTLRNTGNVRLGAGSQVSLAGPLGWALGERGKELPEVLPGSSLTVRERFEGVFPAGRVTATVELSPRVAVSEPIARAAGRWAVPWALLVACLVAVAATVVVLRRVRRRRRQ</sequence>